<proteinExistence type="predicted"/>
<reference evidence="1" key="1">
    <citation type="journal article" date="2015" name="Nature">
        <title>Complex archaea that bridge the gap between prokaryotes and eukaryotes.</title>
        <authorList>
            <person name="Spang A."/>
            <person name="Saw J.H."/>
            <person name="Jorgensen S.L."/>
            <person name="Zaremba-Niedzwiedzka K."/>
            <person name="Martijn J."/>
            <person name="Lind A.E."/>
            <person name="van Eijk R."/>
            <person name="Schleper C."/>
            <person name="Guy L."/>
            <person name="Ettema T.J."/>
        </authorList>
    </citation>
    <scope>NUCLEOTIDE SEQUENCE</scope>
</reference>
<accession>A0A0F9FQL1</accession>
<dbReference type="EMBL" id="LAZR01029427">
    <property type="protein sequence ID" value="KKL59610.1"/>
    <property type="molecule type" value="Genomic_DNA"/>
</dbReference>
<sequence length="116" mass="12740">MALGSIAVSITIRWRGVVMDLLHGITDPVMYTLLLLLSGSKGLDIYRARKNGGRPNSITRKDVREATYEACAQTIGRLHDTMRSISDTQKSMLTSLGTTNERLAVLVSMAKMKWGG</sequence>
<comment type="caution">
    <text evidence="1">The sequence shown here is derived from an EMBL/GenBank/DDBJ whole genome shotgun (WGS) entry which is preliminary data.</text>
</comment>
<evidence type="ECO:0000313" key="1">
    <source>
        <dbReference type="EMBL" id="KKL59610.1"/>
    </source>
</evidence>
<gene>
    <name evidence="1" type="ORF">LCGC14_2213620</name>
</gene>
<dbReference type="AlphaFoldDB" id="A0A0F9FQL1"/>
<name>A0A0F9FQL1_9ZZZZ</name>
<protein>
    <submittedName>
        <fullName evidence="1">Uncharacterized protein</fullName>
    </submittedName>
</protein>
<organism evidence="1">
    <name type="scientific">marine sediment metagenome</name>
    <dbReference type="NCBI Taxonomy" id="412755"/>
    <lineage>
        <taxon>unclassified sequences</taxon>
        <taxon>metagenomes</taxon>
        <taxon>ecological metagenomes</taxon>
    </lineage>
</organism>